<evidence type="ECO:0000313" key="2">
    <source>
        <dbReference type="EMBL" id="ODV69315.1"/>
    </source>
</evidence>
<gene>
    <name evidence="2" type="ORF">HYPBUDRAFT_131008</name>
</gene>
<feature type="compositionally biased region" description="Basic residues" evidence="1">
    <location>
        <begin position="242"/>
        <end position="252"/>
    </location>
</feature>
<keyword evidence="3" id="KW-1185">Reference proteome</keyword>
<evidence type="ECO:0000256" key="1">
    <source>
        <dbReference type="SAM" id="MobiDB-lite"/>
    </source>
</evidence>
<name>A0A1E4RQG8_9ASCO</name>
<dbReference type="EMBL" id="KV454538">
    <property type="protein sequence ID" value="ODV69315.1"/>
    <property type="molecule type" value="Genomic_DNA"/>
</dbReference>
<dbReference type="AlphaFoldDB" id="A0A1E4RQG8"/>
<dbReference type="Proteomes" id="UP000095085">
    <property type="component" value="Unassembled WGS sequence"/>
</dbReference>
<dbReference type="GeneID" id="30993990"/>
<dbReference type="OrthoDB" id="4091342at2759"/>
<accession>A0A1E4RQG8</accession>
<reference evidence="3" key="1">
    <citation type="submission" date="2016-05" db="EMBL/GenBank/DDBJ databases">
        <title>Comparative genomics of biotechnologically important yeasts.</title>
        <authorList>
            <consortium name="DOE Joint Genome Institute"/>
            <person name="Riley R."/>
            <person name="Haridas S."/>
            <person name="Wolfe K.H."/>
            <person name="Lopes M.R."/>
            <person name="Hittinger C.T."/>
            <person name="Goker M."/>
            <person name="Salamov A."/>
            <person name="Wisecaver J."/>
            <person name="Long T.M."/>
            <person name="Aerts A.L."/>
            <person name="Barry K."/>
            <person name="Choi C."/>
            <person name="Clum A."/>
            <person name="Coughlan A.Y."/>
            <person name="Deshpande S."/>
            <person name="Douglass A.P."/>
            <person name="Hanson S.J."/>
            <person name="Klenk H.-P."/>
            <person name="Labutti K."/>
            <person name="Lapidus A."/>
            <person name="Lindquist E."/>
            <person name="Lipzen A."/>
            <person name="Meier-Kolthoff J.P."/>
            <person name="Ohm R.A."/>
            <person name="Otillar R.P."/>
            <person name="Pangilinan J."/>
            <person name="Peng Y."/>
            <person name="Rokas A."/>
            <person name="Rosa C.A."/>
            <person name="Scheuner C."/>
            <person name="Sibirny A.A."/>
            <person name="Slot J.C."/>
            <person name="Stielow J.B."/>
            <person name="Sun H."/>
            <person name="Kurtzman C.P."/>
            <person name="Blackwell M."/>
            <person name="Grigoriev I.V."/>
            <person name="Jeffries T.W."/>
        </authorList>
    </citation>
    <scope>NUCLEOTIDE SEQUENCE [LARGE SCALE GENOMIC DNA]</scope>
    <source>
        <strain evidence="3">NRRL Y-1933</strain>
    </source>
</reference>
<sequence>MSILVIRPSENFNAPSDTAVRIRIDFRPPVSGSEQEFESFLDNYKLSIFKLQDVYYVLVKDIALLCNYPSSYQLLNKLIRRVPIPKKEFLKTTNRELNQGLFENNMIEKTDLDKKLFYIELKFLYDVTENKAVILNNESDMAIDETPSSPILSSDNSNDEKILISQVFPQYGLVGSSLPLTHATFNTLNPLTKLHWYKMNGHFRRVYGTSLSNSERELLIKNNKFLEIDLKKEDDLSERERRARKPIGKPKKNITNVDPNTADLAEFILPGQGLFQEFNINHICKVPNYYITTNHMNASQTSAISNYKKPAASNFLFNENIKMSRNIQQLVFNSDNDSYHHSKYYYFKSYRGPGSGNYKDAALVNKINKIHLVDSPNQIKGGNHKIVKRTKKPISKRYNNSIKGLIHDYFTKDNVETILDEQRKYTEDYHNIEMLHNNLQFNLLINTYRDISDDTWNKYYQFKNIDFNQLTELNRIKSRELKKKELIALHHENQSKLNQTLPPSQELTELYKPDLTDRFTQPSVYQEIVNHLPVELRDDINLHLMGKDTKDYDLVPSIKKPLYNEAASSEYSNPEYLNKVEMVKLPNANSIGWENLKKYRFKH</sequence>
<evidence type="ECO:0000313" key="3">
    <source>
        <dbReference type="Proteomes" id="UP000095085"/>
    </source>
</evidence>
<dbReference type="RefSeq" id="XP_020078382.1">
    <property type="nucleotide sequence ID" value="XM_020219440.1"/>
</dbReference>
<organism evidence="2 3">
    <name type="scientific">Hyphopichia burtonii NRRL Y-1933</name>
    <dbReference type="NCBI Taxonomy" id="984485"/>
    <lineage>
        <taxon>Eukaryota</taxon>
        <taxon>Fungi</taxon>
        <taxon>Dikarya</taxon>
        <taxon>Ascomycota</taxon>
        <taxon>Saccharomycotina</taxon>
        <taxon>Pichiomycetes</taxon>
        <taxon>Debaryomycetaceae</taxon>
        <taxon>Hyphopichia</taxon>
    </lineage>
</organism>
<protein>
    <submittedName>
        <fullName evidence="2">Uncharacterized protein</fullName>
    </submittedName>
</protein>
<feature type="region of interest" description="Disordered" evidence="1">
    <location>
        <begin position="236"/>
        <end position="255"/>
    </location>
</feature>
<proteinExistence type="predicted"/>